<comment type="caution">
    <text evidence="2">The sequence shown here is derived from an EMBL/GenBank/DDBJ whole genome shotgun (WGS) entry which is preliminary data.</text>
</comment>
<feature type="domain" description="DH" evidence="1">
    <location>
        <begin position="50"/>
        <end position="186"/>
    </location>
</feature>
<dbReference type="Gene3D" id="1.20.900.10">
    <property type="entry name" value="Dbl homology (DH) domain"/>
    <property type="match status" value="1"/>
</dbReference>
<reference evidence="2" key="1">
    <citation type="submission" date="2021-02" db="EMBL/GenBank/DDBJ databases">
        <authorList>
            <person name="Nowell W R."/>
        </authorList>
    </citation>
    <scope>NUCLEOTIDE SEQUENCE</scope>
</reference>
<evidence type="ECO:0000313" key="4">
    <source>
        <dbReference type="Proteomes" id="UP000663845"/>
    </source>
</evidence>
<dbReference type="Pfam" id="PF00621">
    <property type="entry name" value="RhoGEF"/>
    <property type="match status" value="1"/>
</dbReference>
<dbReference type="Proteomes" id="UP000663844">
    <property type="component" value="Unassembled WGS sequence"/>
</dbReference>
<dbReference type="PROSITE" id="PS50010">
    <property type="entry name" value="DH_2"/>
    <property type="match status" value="1"/>
</dbReference>
<accession>A0A814L765</accession>
<protein>
    <recommendedName>
        <fullName evidence="1">DH domain-containing protein</fullName>
    </recommendedName>
</protein>
<dbReference type="Proteomes" id="UP000663845">
    <property type="component" value="Unassembled WGS sequence"/>
</dbReference>
<dbReference type="SUPFAM" id="SSF48065">
    <property type="entry name" value="DBL homology domain (DH-domain)"/>
    <property type="match status" value="1"/>
</dbReference>
<dbReference type="InterPro" id="IPR035899">
    <property type="entry name" value="DBL_dom_sf"/>
</dbReference>
<evidence type="ECO:0000313" key="3">
    <source>
        <dbReference type="EMBL" id="CAF3816270.1"/>
    </source>
</evidence>
<proteinExistence type="predicted"/>
<evidence type="ECO:0000259" key="1">
    <source>
        <dbReference type="PROSITE" id="PS50010"/>
    </source>
</evidence>
<dbReference type="AlphaFoldDB" id="A0A814L765"/>
<dbReference type="EMBL" id="CAJOAZ010001449">
    <property type="protein sequence ID" value="CAF3816270.1"/>
    <property type="molecule type" value="Genomic_DNA"/>
</dbReference>
<evidence type="ECO:0000313" key="2">
    <source>
        <dbReference type="EMBL" id="CAF1061920.1"/>
    </source>
</evidence>
<gene>
    <name evidence="2" type="ORF">JYZ213_LOCUS19267</name>
    <name evidence="3" type="ORF">OXD698_LOCUS19153</name>
</gene>
<name>A0A814L765_9BILA</name>
<dbReference type="SUPFAM" id="SSF50729">
    <property type="entry name" value="PH domain-like"/>
    <property type="match status" value="1"/>
</dbReference>
<dbReference type="InterPro" id="IPR000219">
    <property type="entry name" value="DH_dom"/>
</dbReference>
<dbReference type="GO" id="GO:0005085">
    <property type="term" value="F:guanyl-nucleotide exchange factor activity"/>
    <property type="evidence" value="ECO:0007669"/>
    <property type="project" value="InterPro"/>
</dbReference>
<sequence>MKFWCGSSRRKSIVKSNNSLSSSASYETISSLPIQKSDSGFSETSSSIIQSHTSFEQILIIEKTHHENLKKYIIKYSRPLRRYFNPTEIVNLFQNIEKISTISKSIVHQCDKLLREHSISHIPISMIYQSSFGVMIDSYNTYISRNIVSQRTLKQYSEKIAYFLQIPIEVVEQEITDFILLPLRHICILNDVFQNYDLTNMIEAINFLSNQASCILRLSSNDQESISNLSLESDIQPIIVLQRTDKESWKSKQLELSKSRLLFTELNESSANTSICLSNVVHIEEDFANEKLCLLIASNRRTSEQHSLTVIKRVYLRFENRNEYCIWLYYLRNAIQDAKDQNWTKRNELFI</sequence>
<organism evidence="2 4">
    <name type="scientific">Adineta steineri</name>
    <dbReference type="NCBI Taxonomy" id="433720"/>
    <lineage>
        <taxon>Eukaryota</taxon>
        <taxon>Metazoa</taxon>
        <taxon>Spiralia</taxon>
        <taxon>Gnathifera</taxon>
        <taxon>Rotifera</taxon>
        <taxon>Eurotatoria</taxon>
        <taxon>Bdelloidea</taxon>
        <taxon>Adinetida</taxon>
        <taxon>Adinetidae</taxon>
        <taxon>Adineta</taxon>
    </lineage>
</organism>
<dbReference type="EMBL" id="CAJNOG010000194">
    <property type="protein sequence ID" value="CAF1061920.1"/>
    <property type="molecule type" value="Genomic_DNA"/>
</dbReference>